<sequence>MVYPLLGPAHIRLISMRQASPLAQRTHDWIAGVLNAIEEKAGELTPTAESLAERSTWSSVAEAGRRLLGTADRLIQSDPENAEAIVLDLAVMLRGLLEGSRFLADAEIELSAPSVQAAKARAARQNSPEERALLRAVRQAVQNKSYKQIAARGAASLILSQVNKSLAQAGFKEVSVDAVRRRLANLRS</sequence>
<dbReference type="RefSeq" id="WP_158169129.1">
    <property type="nucleotide sequence ID" value="NZ_CP043538.1"/>
</dbReference>
<dbReference type="EMBL" id="CP043538">
    <property type="protein sequence ID" value="QGY04795.1"/>
    <property type="molecule type" value="Genomic_DNA"/>
</dbReference>
<dbReference type="Proteomes" id="UP000012488">
    <property type="component" value="Chromosome"/>
</dbReference>
<reference evidence="1 2" key="2">
    <citation type="journal article" date="2013" name="Genome Announc.">
        <title>Draft Genome Sequence of Methylobacterium mesophilicum Strain SR1.6/6, Isolated from Citrus sinensis.</title>
        <authorList>
            <person name="Marinho Almeida D."/>
            <person name="Dini-Andreote F."/>
            <person name="Camargo Neves A.A."/>
            <person name="Juca Ramos R.T."/>
            <person name="Andreote F.D."/>
            <person name="Carneiro A.R."/>
            <person name="Oliveira de Souza Lima A."/>
            <person name="Caracciolo Gomes de Sa P.H."/>
            <person name="Ribeiro Barbosa M.S."/>
            <person name="Araujo W.L."/>
            <person name="Silva A."/>
        </authorList>
    </citation>
    <scope>NUCLEOTIDE SEQUENCE [LARGE SCALE GENOMIC DNA]</scope>
    <source>
        <strain evidence="1 2">SR1.6/6</strain>
    </source>
</reference>
<evidence type="ECO:0000313" key="1">
    <source>
        <dbReference type="EMBL" id="QGY04795.1"/>
    </source>
</evidence>
<evidence type="ECO:0000313" key="2">
    <source>
        <dbReference type="Proteomes" id="UP000012488"/>
    </source>
</evidence>
<name>A0A6B9FV43_9HYPH</name>
<proteinExistence type="predicted"/>
<gene>
    <name evidence="1" type="ORF">MMSR116_24975</name>
</gene>
<accession>A0A6B9FV43</accession>
<protein>
    <submittedName>
        <fullName evidence="1">Uncharacterized protein</fullName>
    </submittedName>
</protein>
<organism evidence="1 2">
    <name type="scientific">Methylobacterium mesophilicum SR1.6/6</name>
    <dbReference type="NCBI Taxonomy" id="908290"/>
    <lineage>
        <taxon>Bacteria</taxon>
        <taxon>Pseudomonadati</taxon>
        <taxon>Pseudomonadota</taxon>
        <taxon>Alphaproteobacteria</taxon>
        <taxon>Hyphomicrobiales</taxon>
        <taxon>Methylobacteriaceae</taxon>
        <taxon>Methylobacterium</taxon>
    </lineage>
</organism>
<dbReference type="KEGG" id="mmes:MMSR116_24975"/>
<reference evidence="1 2" key="1">
    <citation type="journal article" date="2012" name="Genet. Mol. Biol.">
        <title>Analysis of 16S rRNA and mxaF genes revealing insights into Methylobacterium niche-specific plant association.</title>
        <authorList>
            <person name="Dourado M.N."/>
            <person name="Andreote F.D."/>
            <person name="Dini-Andreote F."/>
            <person name="Conti R."/>
            <person name="Araujo J.M."/>
            <person name="Araujo W.L."/>
        </authorList>
    </citation>
    <scope>NUCLEOTIDE SEQUENCE [LARGE SCALE GENOMIC DNA]</scope>
    <source>
        <strain evidence="1 2">SR1.6/6</strain>
    </source>
</reference>
<dbReference type="AlphaFoldDB" id="A0A6B9FV43"/>